<dbReference type="Gene3D" id="1.10.1330.10">
    <property type="entry name" value="Dockerin domain"/>
    <property type="match status" value="1"/>
</dbReference>
<dbReference type="AlphaFoldDB" id="A0A1M7IK87"/>
<accession>A0A1M7IK87</accession>
<reference evidence="1 2" key="1">
    <citation type="submission" date="2016-11" db="EMBL/GenBank/DDBJ databases">
        <authorList>
            <person name="Jaros S."/>
            <person name="Januszkiewicz K."/>
            <person name="Wedrychowicz H."/>
        </authorList>
    </citation>
    <scope>NUCLEOTIDE SEQUENCE [LARGE SCALE GENOMIC DNA]</scope>
    <source>
        <strain evidence="1 2">Y1</strain>
    </source>
</reference>
<evidence type="ECO:0000313" key="1">
    <source>
        <dbReference type="EMBL" id="SHM41089.1"/>
    </source>
</evidence>
<dbReference type="OrthoDB" id="1822352at2"/>
<evidence type="ECO:0000313" key="2">
    <source>
        <dbReference type="Proteomes" id="UP000184394"/>
    </source>
</evidence>
<sequence>MLSEYARTATGKDSSFNIVQFYAADIDNNGKIDSVDASRVLSYYSFLSTHDDDITIEEFFNMAQ</sequence>
<evidence type="ECO:0008006" key="3">
    <source>
        <dbReference type="Google" id="ProtNLM"/>
    </source>
</evidence>
<dbReference type="EMBL" id="FRCT01000004">
    <property type="protein sequence ID" value="SHM41089.1"/>
    <property type="molecule type" value="Genomic_DNA"/>
</dbReference>
<dbReference type="InterPro" id="IPR036439">
    <property type="entry name" value="Dockerin_dom_sf"/>
</dbReference>
<gene>
    <name evidence="1" type="ORF">SAMN04487860_104169</name>
</gene>
<name>A0A1M7IK87_RUMFL</name>
<dbReference type="Proteomes" id="UP000184394">
    <property type="component" value="Unassembled WGS sequence"/>
</dbReference>
<proteinExistence type="predicted"/>
<organism evidence="1 2">
    <name type="scientific">Ruminococcus flavefaciens</name>
    <dbReference type="NCBI Taxonomy" id="1265"/>
    <lineage>
        <taxon>Bacteria</taxon>
        <taxon>Bacillati</taxon>
        <taxon>Bacillota</taxon>
        <taxon>Clostridia</taxon>
        <taxon>Eubacteriales</taxon>
        <taxon>Oscillospiraceae</taxon>
        <taxon>Ruminococcus</taxon>
    </lineage>
</organism>
<dbReference type="GO" id="GO:0000272">
    <property type="term" value="P:polysaccharide catabolic process"/>
    <property type="evidence" value="ECO:0007669"/>
    <property type="project" value="InterPro"/>
</dbReference>
<protein>
    <recommendedName>
        <fullName evidence="3">Dockerin domain-containing protein</fullName>
    </recommendedName>
</protein>